<keyword evidence="2" id="KW-0813">Transport</keyword>
<dbReference type="SUPFAM" id="SSF53850">
    <property type="entry name" value="Periplasmic binding protein-like II"/>
    <property type="match status" value="1"/>
</dbReference>
<accession>A0A098QYT3</accession>
<dbReference type="eggNOG" id="COG1653">
    <property type="taxonomic scope" value="Bacteria"/>
</dbReference>
<dbReference type="PANTHER" id="PTHR30061:SF50">
    <property type="entry name" value="MALTOSE_MALTODEXTRIN-BINDING PERIPLASMIC PROTEIN"/>
    <property type="match status" value="1"/>
</dbReference>
<dbReference type="AlphaFoldDB" id="A0A098QYT3"/>
<evidence type="ECO:0000256" key="3">
    <source>
        <dbReference type="ARBA" id="ARBA00022729"/>
    </source>
</evidence>
<dbReference type="GO" id="GO:0055052">
    <property type="term" value="C:ATP-binding cassette (ABC) transporter complex, substrate-binding subunit-containing"/>
    <property type="evidence" value="ECO:0007669"/>
    <property type="project" value="TreeGrafter"/>
</dbReference>
<dbReference type="OrthoDB" id="383937at2"/>
<dbReference type="EMBL" id="JNUP01000049">
    <property type="protein sequence ID" value="KGE72691.1"/>
    <property type="molecule type" value="Genomic_DNA"/>
</dbReference>
<dbReference type="PANTHER" id="PTHR30061">
    <property type="entry name" value="MALTOSE-BINDING PERIPLASMIC PROTEIN"/>
    <property type="match status" value="1"/>
</dbReference>
<comment type="similarity">
    <text evidence="1">Belongs to the bacterial solute-binding protein 1 family.</text>
</comment>
<dbReference type="RefSeq" id="WP_037546953.1">
    <property type="nucleotide sequence ID" value="NZ_JNUP01000049.1"/>
</dbReference>
<sequence>MKKLVLAVFVLLIGFGLVWAGGESEASGGSSTSPAQPQRVRIMGYGGQDPAVVTRLLNEVIGADLKAKNIEVVYEPLEGDYNAALFNALSAGTAGDIFYIPVETAPGIIATGKVEALNDYVNPDPFIESLTDAYTIDGKLYGIAKDFNTLALVYNKDLFDEAGVAYPNENDTWETLAQKARKISELGQDVYGIALPADYARFGAFAFGAGWSPFGGSDGRTNLNDPAFVSATSWYTGLVRDKVGVLPSDIGQGWGGGALATENVGMAIEGAWIIGFLRNEAPNLAYGATFLPKAPNTGERGNFLFTVAYGINSDSPRKAAAVEVLKALTSEKAQQFILEEGLAIPSRTALADNPFFDQDTVEAQTNKVVFQGAEEGVVYGYQFGVVGTDWMGPVNAMLSEVMTGQISVNDAVRQAQNELDAILDRAGL</sequence>
<dbReference type="STRING" id="1480694.DC28_06480"/>
<keyword evidence="5" id="KW-1185">Reference proteome</keyword>
<dbReference type="GO" id="GO:0015768">
    <property type="term" value="P:maltose transport"/>
    <property type="evidence" value="ECO:0007669"/>
    <property type="project" value="TreeGrafter"/>
</dbReference>
<proteinExistence type="inferred from homology"/>
<organism evidence="4 5">
    <name type="scientific">Spirochaeta lutea</name>
    <dbReference type="NCBI Taxonomy" id="1480694"/>
    <lineage>
        <taxon>Bacteria</taxon>
        <taxon>Pseudomonadati</taxon>
        <taxon>Spirochaetota</taxon>
        <taxon>Spirochaetia</taxon>
        <taxon>Spirochaetales</taxon>
        <taxon>Spirochaetaceae</taxon>
        <taxon>Spirochaeta</taxon>
    </lineage>
</organism>
<dbReference type="Pfam" id="PF13416">
    <property type="entry name" value="SBP_bac_8"/>
    <property type="match status" value="1"/>
</dbReference>
<evidence type="ECO:0000313" key="5">
    <source>
        <dbReference type="Proteomes" id="UP000029692"/>
    </source>
</evidence>
<evidence type="ECO:0000256" key="1">
    <source>
        <dbReference type="ARBA" id="ARBA00008520"/>
    </source>
</evidence>
<dbReference type="Gene3D" id="3.40.190.10">
    <property type="entry name" value="Periplasmic binding protein-like II"/>
    <property type="match status" value="1"/>
</dbReference>
<name>A0A098QYT3_9SPIO</name>
<gene>
    <name evidence="4" type="ORF">DC28_06480</name>
</gene>
<reference evidence="4 5" key="1">
    <citation type="submission" date="2014-05" db="EMBL/GenBank/DDBJ databases">
        <title>De novo Genome Sequence of Spirocheata sp.</title>
        <authorList>
            <person name="Shivani Y."/>
            <person name="Subhash Y."/>
            <person name="Tushar L."/>
            <person name="Sasikala C."/>
            <person name="Ramana C.V."/>
        </authorList>
    </citation>
    <scope>NUCLEOTIDE SEQUENCE [LARGE SCALE GENOMIC DNA]</scope>
    <source>
        <strain evidence="4 5">JC230</strain>
    </source>
</reference>
<comment type="caution">
    <text evidence="4">The sequence shown here is derived from an EMBL/GenBank/DDBJ whole genome shotgun (WGS) entry which is preliminary data.</text>
</comment>
<keyword evidence="3" id="KW-0732">Signal</keyword>
<dbReference type="GO" id="GO:1901982">
    <property type="term" value="F:maltose binding"/>
    <property type="evidence" value="ECO:0007669"/>
    <property type="project" value="TreeGrafter"/>
</dbReference>
<evidence type="ECO:0000256" key="2">
    <source>
        <dbReference type="ARBA" id="ARBA00022448"/>
    </source>
</evidence>
<evidence type="ECO:0000313" key="4">
    <source>
        <dbReference type="EMBL" id="KGE72691.1"/>
    </source>
</evidence>
<dbReference type="Proteomes" id="UP000029692">
    <property type="component" value="Unassembled WGS sequence"/>
</dbReference>
<dbReference type="InterPro" id="IPR006059">
    <property type="entry name" value="SBP"/>
</dbReference>
<protein>
    <submittedName>
        <fullName evidence="4">ABC transporter substrate-binding protein</fullName>
    </submittedName>
</protein>
<dbReference type="GO" id="GO:0042956">
    <property type="term" value="P:maltodextrin transmembrane transport"/>
    <property type="evidence" value="ECO:0007669"/>
    <property type="project" value="TreeGrafter"/>
</dbReference>
<dbReference type="CDD" id="cd14748">
    <property type="entry name" value="PBP2_UgpB"/>
    <property type="match status" value="1"/>
</dbReference>